<accession>A0A5Q4ZLA6</accession>
<evidence type="ECO:0000313" key="1">
    <source>
        <dbReference type="EMBL" id="VVD28512.1"/>
    </source>
</evidence>
<sequence>MRIGTFMRLRQDARMPSAKADAKPIKLTPSMELYQEVWPAVMGLADTAMARSRASRFAMNYAGEIEMTGIATTGRGP</sequence>
<keyword evidence="2" id="KW-1185">Reference proteome</keyword>
<dbReference type="Proteomes" id="UP000325811">
    <property type="component" value="Chromosome I"/>
</dbReference>
<dbReference type="EMBL" id="LR699553">
    <property type="protein sequence ID" value="VVD28512.1"/>
    <property type="molecule type" value="Genomic_DNA"/>
</dbReference>
<organism evidence="1 2">
    <name type="scientific">Paraburkholderia dioscoreae</name>
    <dbReference type="NCBI Taxonomy" id="2604047"/>
    <lineage>
        <taxon>Bacteria</taxon>
        <taxon>Pseudomonadati</taxon>
        <taxon>Pseudomonadota</taxon>
        <taxon>Betaproteobacteria</taxon>
        <taxon>Burkholderiales</taxon>
        <taxon>Burkholderiaceae</taxon>
        <taxon>Paraburkholderia</taxon>
    </lineage>
</organism>
<reference evidence="1 2" key="1">
    <citation type="submission" date="2019-08" db="EMBL/GenBank/DDBJ databases">
        <authorList>
            <person name="Herpell B J."/>
        </authorList>
    </citation>
    <scope>NUCLEOTIDE SEQUENCE [LARGE SCALE GENOMIC DNA]</scope>
    <source>
        <strain evidence="2">Msb3</strain>
    </source>
</reference>
<dbReference type="KEGG" id="pdio:PDMSB3_2056"/>
<gene>
    <name evidence="1" type="ORF">PDMSB3_2056</name>
</gene>
<proteinExistence type="predicted"/>
<evidence type="ECO:0000313" key="2">
    <source>
        <dbReference type="Proteomes" id="UP000325811"/>
    </source>
</evidence>
<protein>
    <submittedName>
        <fullName evidence="1">Uncharacterized protein</fullName>
    </submittedName>
</protein>
<name>A0A5Q4ZLA6_9BURK</name>
<dbReference type="AlphaFoldDB" id="A0A5Q4ZLA6"/>